<dbReference type="GO" id="GO:1990114">
    <property type="term" value="P:RNA polymerase II core complex assembly"/>
    <property type="evidence" value="ECO:0007669"/>
    <property type="project" value="TreeGrafter"/>
</dbReference>
<feature type="region of interest" description="Disordered" evidence="1">
    <location>
        <begin position="231"/>
        <end position="250"/>
    </location>
</feature>
<feature type="region of interest" description="Disordered" evidence="1">
    <location>
        <begin position="151"/>
        <end position="178"/>
    </location>
</feature>
<name>A0A4C2E544_9SACH</name>
<dbReference type="GO" id="GO:0016272">
    <property type="term" value="C:prefoldin complex"/>
    <property type="evidence" value="ECO:0007669"/>
    <property type="project" value="InterPro"/>
</dbReference>
<accession>A0A4C2E544</accession>
<keyword evidence="4" id="KW-1185">Reference proteome</keyword>
<dbReference type="GO" id="GO:0051082">
    <property type="term" value="F:unfolded protein binding"/>
    <property type="evidence" value="ECO:0007669"/>
    <property type="project" value="InterPro"/>
</dbReference>
<dbReference type="GO" id="GO:0006457">
    <property type="term" value="P:protein folding"/>
    <property type="evidence" value="ECO:0007669"/>
    <property type="project" value="InterPro"/>
</dbReference>
<dbReference type="Pfam" id="PF12927">
    <property type="entry name" value="DUF3835"/>
    <property type="match status" value="1"/>
</dbReference>
<gene>
    <name evidence="3" type="ORF">ZYGM_003879</name>
</gene>
<reference evidence="3 4" key="1">
    <citation type="submission" date="2019-01" db="EMBL/GenBank/DDBJ databases">
        <title>Draft Genome Sequencing of Zygosaccharomyces mellis Ca-7.</title>
        <authorList>
            <person name="Shiwa Y."/>
            <person name="Kanesaki Y."/>
            <person name="Ishige T."/>
            <person name="Mura K."/>
            <person name="Hori T."/>
            <person name="Tamura T."/>
        </authorList>
    </citation>
    <scope>NUCLEOTIDE SEQUENCE [LARGE SCALE GENOMIC DNA]</scope>
    <source>
        <strain evidence="3 4">Ca-7</strain>
    </source>
</reference>
<feature type="non-terminal residue" evidence="3">
    <location>
        <position position="1"/>
    </location>
</feature>
<feature type="compositionally biased region" description="Basic and acidic residues" evidence="1">
    <location>
        <begin position="231"/>
        <end position="242"/>
    </location>
</feature>
<comment type="caution">
    <text evidence="3">The sequence shown here is derived from an EMBL/GenBank/DDBJ whole genome shotgun (WGS) entry which is preliminary data.</text>
</comment>
<feature type="domain" description="DUF3835" evidence="2">
    <location>
        <begin position="180"/>
        <end position="260"/>
    </location>
</feature>
<dbReference type="InterPro" id="IPR024325">
    <property type="entry name" value="DUF3835"/>
</dbReference>
<dbReference type="EMBL" id="BIMX01000009">
    <property type="protein sequence ID" value="GCE99377.1"/>
    <property type="molecule type" value="Genomic_DNA"/>
</dbReference>
<dbReference type="OrthoDB" id="21413at2759"/>
<protein>
    <recommendedName>
        <fullName evidence="2">DUF3835 domain-containing protein</fullName>
    </recommendedName>
</protein>
<dbReference type="PANTHER" id="PTHR12674">
    <property type="entry name" value="PREFOLDIN SUBUNIT 5"/>
    <property type="match status" value="1"/>
</dbReference>
<dbReference type="PANTHER" id="PTHR12674:SF2">
    <property type="entry name" value="PREFOLDIN SUBUNIT 5"/>
    <property type="match status" value="1"/>
</dbReference>
<feature type="compositionally biased region" description="Polar residues" evidence="1">
    <location>
        <begin position="68"/>
        <end position="77"/>
    </location>
</feature>
<dbReference type="Proteomes" id="UP000301737">
    <property type="component" value="Unassembled WGS sequence"/>
</dbReference>
<evidence type="ECO:0000256" key="1">
    <source>
        <dbReference type="SAM" id="MobiDB-lite"/>
    </source>
</evidence>
<dbReference type="AlphaFoldDB" id="A0A4C2E544"/>
<proteinExistence type="predicted"/>
<evidence type="ECO:0000313" key="4">
    <source>
        <dbReference type="Proteomes" id="UP000301737"/>
    </source>
</evidence>
<dbReference type="GO" id="GO:1990115">
    <property type="term" value="P:RNA polymerase III assembly"/>
    <property type="evidence" value="ECO:0007669"/>
    <property type="project" value="TreeGrafter"/>
</dbReference>
<feature type="region of interest" description="Disordered" evidence="1">
    <location>
        <begin position="1"/>
        <end position="93"/>
    </location>
</feature>
<organism evidence="3 4">
    <name type="scientific">Zygosaccharomyces mellis</name>
    <dbReference type="NCBI Taxonomy" id="42258"/>
    <lineage>
        <taxon>Eukaryota</taxon>
        <taxon>Fungi</taxon>
        <taxon>Dikarya</taxon>
        <taxon>Ascomycota</taxon>
        <taxon>Saccharomycotina</taxon>
        <taxon>Saccharomycetes</taxon>
        <taxon>Saccharomycetales</taxon>
        <taxon>Saccharomycetaceae</taxon>
        <taxon>Zygosaccharomyces</taxon>
    </lineage>
</organism>
<evidence type="ECO:0000259" key="2">
    <source>
        <dbReference type="Pfam" id="PF12927"/>
    </source>
</evidence>
<dbReference type="InterPro" id="IPR011599">
    <property type="entry name" value="PFD_alpha_archaea"/>
</dbReference>
<sequence length="265" mass="30578">DPSAKEGFNIELDPPHPGKGFISRKPLRSLRMPKRKAKPQQIPKIEQLGSDEEDDKNISEPEPELLSNKHNGNSSANFPPEIRKAARGPQKQVVRPNVDYKLLGENLDDMARAYALGIYDDDLHDDPGTLVEKLDDFKSYNKQVEQLEDDIREFRLNNPQQEERNRSGYDDGEDDDNVPMMTDVKEKDLPPNYDDIFDEDEDLSLHPDKLNESIAINYYRLKESLVQDKFAEGRTEEEKQIEPIDEWGNPLRPSRFKSRRFGIGD</sequence>
<feature type="compositionally biased region" description="Basic residues" evidence="1">
    <location>
        <begin position="25"/>
        <end position="38"/>
    </location>
</feature>
<dbReference type="GO" id="GO:1990113">
    <property type="term" value="P:RNA polymerase I assembly"/>
    <property type="evidence" value="ECO:0007669"/>
    <property type="project" value="TreeGrafter"/>
</dbReference>
<dbReference type="GO" id="GO:0005737">
    <property type="term" value="C:cytoplasm"/>
    <property type="evidence" value="ECO:0007669"/>
    <property type="project" value="TreeGrafter"/>
</dbReference>
<evidence type="ECO:0000313" key="3">
    <source>
        <dbReference type="EMBL" id="GCE99377.1"/>
    </source>
</evidence>